<accession>A0A9J6A8W4</accession>
<comment type="caution">
    <text evidence="2">The sequence shown here is derived from an EMBL/GenBank/DDBJ whole genome shotgun (WGS) entry which is preliminary data.</text>
</comment>
<dbReference type="Proteomes" id="UP000824120">
    <property type="component" value="Chromosome 2"/>
</dbReference>
<protein>
    <submittedName>
        <fullName evidence="2">Uncharacterized protein</fullName>
    </submittedName>
</protein>
<sequence>MEVPRSCEEEEGAEVPEGLEARVGNDASAGIESISTSGDVSTGAAFLLSTSSLVYSASIRRIPKACRLRMEEKRLVLGWHHGATDKAKPEWGSNTQFSLLNGDSCLDPPRGGIQNQRCQPAL</sequence>
<reference evidence="2 3" key="1">
    <citation type="submission" date="2020-09" db="EMBL/GenBank/DDBJ databases">
        <title>De no assembly of potato wild relative species, Solanum commersonii.</title>
        <authorList>
            <person name="Cho K."/>
        </authorList>
    </citation>
    <scope>NUCLEOTIDE SEQUENCE [LARGE SCALE GENOMIC DNA]</scope>
    <source>
        <strain evidence="2">LZ3.2</strain>
        <tissue evidence="2">Leaf</tissue>
    </source>
</reference>
<dbReference type="EMBL" id="JACXVP010000002">
    <property type="protein sequence ID" value="KAG5620431.1"/>
    <property type="molecule type" value="Genomic_DNA"/>
</dbReference>
<keyword evidence="3" id="KW-1185">Reference proteome</keyword>
<feature type="region of interest" description="Disordered" evidence="1">
    <location>
        <begin position="1"/>
        <end position="24"/>
    </location>
</feature>
<evidence type="ECO:0000313" key="3">
    <source>
        <dbReference type="Proteomes" id="UP000824120"/>
    </source>
</evidence>
<organism evidence="2 3">
    <name type="scientific">Solanum commersonii</name>
    <name type="common">Commerson's wild potato</name>
    <name type="synonym">Commerson's nightshade</name>
    <dbReference type="NCBI Taxonomy" id="4109"/>
    <lineage>
        <taxon>Eukaryota</taxon>
        <taxon>Viridiplantae</taxon>
        <taxon>Streptophyta</taxon>
        <taxon>Embryophyta</taxon>
        <taxon>Tracheophyta</taxon>
        <taxon>Spermatophyta</taxon>
        <taxon>Magnoliopsida</taxon>
        <taxon>eudicotyledons</taxon>
        <taxon>Gunneridae</taxon>
        <taxon>Pentapetalae</taxon>
        <taxon>asterids</taxon>
        <taxon>lamiids</taxon>
        <taxon>Solanales</taxon>
        <taxon>Solanaceae</taxon>
        <taxon>Solanoideae</taxon>
        <taxon>Solaneae</taxon>
        <taxon>Solanum</taxon>
    </lineage>
</organism>
<proteinExistence type="predicted"/>
<gene>
    <name evidence="2" type="ORF">H5410_005649</name>
</gene>
<dbReference type="AlphaFoldDB" id="A0A9J6A8W4"/>
<name>A0A9J6A8W4_SOLCO</name>
<evidence type="ECO:0000313" key="2">
    <source>
        <dbReference type="EMBL" id="KAG5620431.1"/>
    </source>
</evidence>
<evidence type="ECO:0000256" key="1">
    <source>
        <dbReference type="SAM" id="MobiDB-lite"/>
    </source>
</evidence>